<evidence type="ECO:0000256" key="1">
    <source>
        <dbReference type="ARBA" id="ARBA00006763"/>
    </source>
</evidence>
<dbReference type="RefSeq" id="WP_184576662.1">
    <property type="nucleotide sequence ID" value="NZ_JACHJT010000001.1"/>
</dbReference>
<dbReference type="NCBIfam" id="TIGR00730">
    <property type="entry name" value="Rossman fold protein, TIGR00730 family"/>
    <property type="match status" value="1"/>
</dbReference>
<dbReference type="GO" id="GO:0016799">
    <property type="term" value="F:hydrolase activity, hydrolyzing N-glycosyl compounds"/>
    <property type="evidence" value="ECO:0007669"/>
    <property type="project" value="TreeGrafter"/>
</dbReference>
<proteinExistence type="inferred from homology"/>
<protein>
    <submittedName>
        <fullName evidence="3">Uncharacterized protein (TIGR00730 family)</fullName>
    </submittedName>
</protein>
<dbReference type="Gene3D" id="3.40.50.450">
    <property type="match status" value="1"/>
</dbReference>
<keyword evidence="4" id="KW-1185">Reference proteome</keyword>
<dbReference type="CDD" id="cd04690">
    <property type="entry name" value="NUDIX_Hydrolase"/>
    <property type="match status" value="1"/>
</dbReference>
<dbReference type="Gene3D" id="3.90.79.10">
    <property type="entry name" value="Nucleoside Triphosphate Pyrophosphohydrolase"/>
    <property type="match status" value="1"/>
</dbReference>
<organism evidence="3 4">
    <name type="scientific">Lipingzhangella halophila</name>
    <dbReference type="NCBI Taxonomy" id="1783352"/>
    <lineage>
        <taxon>Bacteria</taxon>
        <taxon>Bacillati</taxon>
        <taxon>Actinomycetota</taxon>
        <taxon>Actinomycetes</taxon>
        <taxon>Streptosporangiales</taxon>
        <taxon>Nocardiopsidaceae</taxon>
        <taxon>Lipingzhangella</taxon>
    </lineage>
</organism>
<dbReference type="AlphaFoldDB" id="A0A7W7W2U1"/>
<dbReference type="Pfam" id="PF03641">
    <property type="entry name" value="Lysine_decarbox"/>
    <property type="match status" value="1"/>
</dbReference>
<dbReference type="SUPFAM" id="SSF55811">
    <property type="entry name" value="Nudix"/>
    <property type="match status" value="1"/>
</dbReference>
<dbReference type="GO" id="GO:0005829">
    <property type="term" value="C:cytosol"/>
    <property type="evidence" value="ECO:0007669"/>
    <property type="project" value="TreeGrafter"/>
</dbReference>
<accession>A0A7W7W2U1</accession>
<evidence type="ECO:0000259" key="2">
    <source>
        <dbReference type="PROSITE" id="PS51462"/>
    </source>
</evidence>
<evidence type="ECO:0000313" key="4">
    <source>
        <dbReference type="Proteomes" id="UP000523007"/>
    </source>
</evidence>
<reference evidence="3 4" key="1">
    <citation type="submission" date="2020-08" db="EMBL/GenBank/DDBJ databases">
        <title>Sequencing the genomes of 1000 actinobacteria strains.</title>
        <authorList>
            <person name="Klenk H.-P."/>
        </authorList>
    </citation>
    <scope>NUCLEOTIDE SEQUENCE [LARGE SCALE GENOMIC DNA]</scope>
    <source>
        <strain evidence="3 4">DSM 102030</strain>
    </source>
</reference>
<feature type="domain" description="Nudix hydrolase" evidence="2">
    <location>
        <begin position="199"/>
        <end position="325"/>
    </location>
</feature>
<sequence length="330" mass="35734">MRICVFCGSSTGRGERYAAAARELGTLLAQRGIGLVYGGASVGTMGVVADAALGAGGEVTGVIPRQLVDRELAHQGLTDLRIVADMHERKALMAELADGFVALPGGIGTLEELFEIWTWGHLGLHRKPLALLDVDGFYRPLREFVAHMVGEGFLTAESRDMLLSDSEPAALLDRIRHYRTPTPRWQPPDPSVENGAAAPPVLDVLAWVHVRDGRMLAARTTGNDLFYLPGGKREVGESDTDAVVREVKEEVSVRLRPETVAAFTVVHEAAHGYPDGTRVRLACFTAEGDGEPAKQGEIAELAWLSYAERPRCAPGVQLVMDQLHEQGTLR</sequence>
<dbReference type="PANTHER" id="PTHR31223">
    <property type="entry name" value="LOG FAMILY PROTEIN YJL055W"/>
    <property type="match status" value="1"/>
</dbReference>
<dbReference type="PROSITE" id="PS51462">
    <property type="entry name" value="NUDIX"/>
    <property type="match status" value="1"/>
</dbReference>
<dbReference type="PANTHER" id="PTHR31223:SF70">
    <property type="entry name" value="LOG FAMILY PROTEIN YJL055W"/>
    <property type="match status" value="1"/>
</dbReference>
<dbReference type="EMBL" id="JACHJT010000001">
    <property type="protein sequence ID" value="MBB4931050.1"/>
    <property type="molecule type" value="Genomic_DNA"/>
</dbReference>
<evidence type="ECO:0000313" key="3">
    <source>
        <dbReference type="EMBL" id="MBB4931050.1"/>
    </source>
</evidence>
<dbReference type="InterPro" id="IPR031100">
    <property type="entry name" value="LOG_fam"/>
</dbReference>
<dbReference type="GO" id="GO:0009691">
    <property type="term" value="P:cytokinin biosynthetic process"/>
    <property type="evidence" value="ECO:0007669"/>
    <property type="project" value="InterPro"/>
</dbReference>
<dbReference type="Proteomes" id="UP000523007">
    <property type="component" value="Unassembled WGS sequence"/>
</dbReference>
<comment type="similarity">
    <text evidence="1">Belongs to the LOG family.</text>
</comment>
<gene>
    <name evidence="3" type="ORF">F4561_001870</name>
</gene>
<dbReference type="Pfam" id="PF00293">
    <property type="entry name" value="NUDIX"/>
    <property type="match status" value="1"/>
</dbReference>
<dbReference type="InterPro" id="IPR005269">
    <property type="entry name" value="LOG"/>
</dbReference>
<dbReference type="InterPro" id="IPR015797">
    <property type="entry name" value="NUDIX_hydrolase-like_dom_sf"/>
</dbReference>
<comment type="caution">
    <text evidence="3">The sequence shown here is derived from an EMBL/GenBank/DDBJ whole genome shotgun (WGS) entry which is preliminary data.</text>
</comment>
<name>A0A7W7W2U1_9ACTN</name>
<dbReference type="SUPFAM" id="SSF102405">
    <property type="entry name" value="MCP/YpsA-like"/>
    <property type="match status" value="1"/>
</dbReference>
<dbReference type="InterPro" id="IPR000086">
    <property type="entry name" value="NUDIX_hydrolase_dom"/>
</dbReference>